<evidence type="ECO:0000256" key="3">
    <source>
        <dbReference type="ARBA" id="ARBA00022670"/>
    </source>
</evidence>
<feature type="transmembrane region" description="Helical" evidence="9">
    <location>
        <begin position="62"/>
        <end position="79"/>
    </location>
</feature>
<dbReference type="NCBIfam" id="TIGR04125">
    <property type="entry name" value="exosort_PGF_TRM"/>
    <property type="match status" value="1"/>
</dbReference>
<evidence type="ECO:0000256" key="6">
    <source>
        <dbReference type="ARBA" id="ARBA00022989"/>
    </source>
</evidence>
<evidence type="ECO:0000256" key="9">
    <source>
        <dbReference type="SAM" id="Phobius"/>
    </source>
</evidence>
<evidence type="ECO:0000313" key="10">
    <source>
        <dbReference type="EMBL" id="UUX91313.1"/>
    </source>
</evidence>
<dbReference type="GO" id="GO:0005886">
    <property type="term" value="C:plasma membrane"/>
    <property type="evidence" value="ECO:0007669"/>
    <property type="project" value="UniProtKB-SubCell"/>
</dbReference>
<protein>
    <submittedName>
        <fullName evidence="10">Archaeosortase A</fullName>
        <ecNumber evidence="10">3.4.22.-</ecNumber>
    </submittedName>
</protein>
<feature type="transmembrane region" description="Helical" evidence="9">
    <location>
        <begin position="233"/>
        <end position="254"/>
    </location>
</feature>
<dbReference type="Proteomes" id="UP001060368">
    <property type="component" value="Chromosome"/>
</dbReference>
<keyword evidence="11" id="KW-1185">Reference proteome</keyword>
<feature type="transmembrane region" description="Helical" evidence="9">
    <location>
        <begin position="91"/>
        <end position="109"/>
    </location>
</feature>
<dbReference type="InterPro" id="IPR014522">
    <property type="entry name" value="ArtA"/>
</dbReference>
<keyword evidence="3" id="KW-0645">Protease</keyword>
<keyword evidence="7 9" id="KW-0472">Membrane</keyword>
<dbReference type="EC" id="3.4.22.-" evidence="10"/>
<name>A0A9E7PJV7_9EURY</name>
<dbReference type="PIRSF" id="PIRSF025737">
    <property type="entry name" value="Cyco1"/>
    <property type="match status" value="1"/>
</dbReference>
<dbReference type="NCBIfam" id="TIGR04178">
    <property type="entry name" value="exo_archaeo"/>
    <property type="match status" value="1"/>
</dbReference>
<proteinExistence type="predicted"/>
<evidence type="ECO:0000256" key="7">
    <source>
        <dbReference type="ARBA" id="ARBA00023136"/>
    </source>
</evidence>
<dbReference type="RefSeq" id="WP_257741466.1">
    <property type="nucleotide sequence ID" value="NZ_CP096115.1"/>
</dbReference>
<keyword evidence="4 9" id="KW-0812">Transmembrane</keyword>
<evidence type="ECO:0000256" key="4">
    <source>
        <dbReference type="ARBA" id="ARBA00022692"/>
    </source>
</evidence>
<keyword evidence="2" id="KW-1003">Cell membrane</keyword>
<evidence type="ECO:0000256" key="2">
    <source>
        <dbReference type="ARBA" id="ARBA00022475"/>
    </source>
</evidence>
<sequence>MRQRSNLNRQMIQTLLASISFAGFLLFLFPGKYKKIFASVGWIFLVASVFANFPEYFSENNIAYPIVAFLALPVLFITVKRCLAEDENIIMLTRGASIAYLIFAPFAYIPLLGDALILLNVEMTGFLFTALGFAYSLPEWNMFMHDIFRVEIVLGCTGIQAIAIMTGAVFTARSNTKQKIISVVTVVAFIMMMNLIRNVFVIISYTEQWFPFLPEIASNGQFGYESYFWAHNIISEFGLSLLTLIAVGYAIIIINPKIAVFIKNIADIYYRGLKDLSSEIRR</sequence>
<keyword evidence="6 9" id="KW-1133">Transmembrane helix</keyword>
<dbReference type="KEGG" id="mend:L6E24_07950"/>
<feature type="transmembrane region" description="Helical" evidence="9">
    <location>
        <begin position="183"/>
        <end position="205"/>
    </location>
</feature>
<dbReference type="AlphaFoldDB" id="A0A9E7PJV7"/>
<evidence type="ECO:0000313" key="11">
    <source>
        <dbReference type="Proteomes" id="UP001060368"/>
    </source>
</evidence>
<evidence type="ECO:0000256" key="8">
    <source>
        <dbReference type="PIRSR" id="PIRSR025737-1"/>
    </source>
</evidence>
<feature type="transmembrane region" description="Helical" evidence="9">
    <location>
        <begin position="147"/>
        <end position="171"/>
    </location>
</feature>
<feature type="active site" description="Acyl-thioester intermediate" evidence="8">
    <location>
        <position position="156"/>
    </location>
</feature>
<dbReference type="GO" id="GO:0006508">
    <property type="term" value="P:proteolysis"/>
    <property type="evidence" value="ECO:0007669"/>
    <property type="project" value="UniProtKB-KW"/>
</dbReference>
<gene>
    <name evidence="10" type="primary">artA</name>
    <name evidence="10" type="ORF">L6E24_07950</name>
</gene>
<feature type="active site" description="Proton donor" evidence="8">
    <location>
        <position position="197"/>
    </location>
</feature>
<organism evidence="10 11">
    <name type="scientific">Methanoplanus endosymbiosus</name>
    <dbReference type="NCBI Taxonomy" id="33865"/>
    <lineage>
        <taxon>Archaea</taxon>
        <taxon>Methanobacteriati</taxon>
        <taxon>Methanobacteriota</taxon>
        <taxon>Stenosarchaea group</taxon>
        <taxon>Methanomicrobia</taxon>
        <taxon>Methanomicrobiales</taxon>
        <taxon>Methanomicrobiaceae</taxon>
        <taxon>Methanoplanus</taxon>
    </lineage>
</organism>
<feature type="transmembrane region" description="Helical" evidence="9">
    <location>
        <begin position="12"/>
        <end position="30"/>
    </location>
</feature>
<dbReference type="GO" id="GO:0008233">
    <property type="term" value="F:peptidase activity"/>
    <property type="evidence" value="ECO:0007669"/>
    <property type="project" value="UniProtKB-KW"/>
</dbReference>
<keyword evidence="5 10" id="KW-0378">Hydrolase</keyword>
<reference evidence="10" key="1">
    <citation type="submission" date="2022-04" db="EMBL/GenBank/DDBJ databases">
        <title>Complete genome of Methanoplanus endosymbiosus DSM 3599.</title>
        <authorList>
            <person name="Chen S.-C."/>
            <person name="You Y.-T."/>
            <person name="Zhou Y.-Z."/>
            <person name="Lai M.-C."/>
        </authorList>
    </citation>
    <scope>NUCLEOTIDE SEQUENCE</scope>
    <source>
        <strain evidence="10">DSM 3599</strain>
    </source>
</reference>
<comment type="subcellular location">
    <subcellularLocation>
        <location evidence="1">Cell membrane</location>
        <topology evidence="1">Multi-pass membrane protein</topology>
    </subcellularLocation>
</comment>
<evidence type="ECO:0000256" key="5">
    <source>
        <dbReference type="ARBA" id="ARBA00022801"/>
    </source>
</evidence>
<dbReference type="GeneID" id="74307625"/>
<accession>A0A9E7PJV7</accession>
<dbReference type="EMBL" id="CP096115">
    <property type="protein sequence ID" value="UUX91313.1"/>
    <property type="molecule type" value="Genomic_DNA"/>
</dbReference>
<evidence type="ECO:0000256" key="1">
    <source>
        <dbReference type="ARBA" id="ARBA00004651"/>
    </source>
</evidence>
<feature type="transmembrane region" description="Helical" evidence="9">
    <location>
        <begin position="36"/>
        <end position="53"/>
    </location>
</feature>
<dbReference type="InterPro" id="IPR026392">
    <property type="entry name" value="Exo/Archaeosortase_dom"/>
</dbReference>